<evidence type="ECO:0000256" key="5">
    <source>
        <dbReference type="ARBA" id="ARBA00022967"/>
    </source>
</evidence>
<reference evidence="11" key="1">
    <citation type="submission" date="2017-02" db="EMBL/GenBank/DDBJ databases">
        <authorList>
            <person name="Varghese N."/>
            <person name="Submissions S."/>
        </authorList>
    </citation>
    <scope>NUCLEOTIDE SEQUENCE [LARGE SCALE GENOMIC DNA]</scope>
    <source>
        <strain evidence="11">ATCC 49788</strain>
    </source>
</reference>
<keyword evidence="8 9" id="KW-0472">Membrane</keyword>
<feature type="transmembrane region" description="Helical" evidence="9">
    <location>
        <begin position="6"/>
        <end position="26"/>
    </location>
</feature>
<dbReference type="NCBIfam" id="NF003481">
    <property type="entry name" value="PRK05151.1"/>
    <property type="match status" value="1"/>
</dbReference>
<dbReference type="STRING" id="92487.SAMN02745130_01810"/>
<dbReference type="EC" id="7.-.-.-" evidence="9"/>
<dbReference type="InterPro" id="IPR011293">
    <property type="entry name" value="Ion_transpt_RnfA/RsxA"/>
</dbReference>
<evidence type="ECO:0000256" key="9">
    <source>
        <dbReference type="HAMAP-Rule" id="MF_00459"/>
    </source>
</evidence>
<feature type="transmembrane region" description="Helical" evidence="9">
    <location>
        <begin position="166"/>
        <end position="187"/>
    </location>
</feature>
<evidence type="ECO:0000256" key="3">
    <source>
        <dbReference type="ARBA" id="ARBA00022519"/>
    </source>
</evidence>
<proteinExistence type="inferred from homology"/>
<dbReference type="PANTHER" id="PTHR30335:SF0">
    <property type="entry name" value="ION-TRANSLOCATING OXIDOREDUCTASE COMPLEX SUBUNIT A"/>
    <property type="match status" value="1"/>
</dbReference>
<evidence type="ECO:0000256" key="6">
    <source>
        <dbReference type="ARBA" id="ARBA00022982"/>
    </source>
</evidence>
<keyword evidence="2 9" id="KW-0813">Transport</keyword>
<feature type="transmembrane region" description="Helical" evidence="9">
    <location>
        <begin position="38"/>
        <end position="59"/>
    </location>
</feature>
<dbReference type="InterPro" id="IPR003667">
    <property type="entry name" value="NqrDE/RnfAE"/>
</dbReference>
<comment type="subcellular location">
    <subcellularLocation>
        <location evidence="9">Cell inner membrane</location>
        <topology evidence="9">Multi-pass membrane protein</topology>
    </subcellularLocation>
    <subcellularLocation>
        <location evidence="1">Endomembrane system</location>
        <topology evidence="1">Multi-pass membrane protein</topology>
    </subcellularLocation>
</comment>
<keyword evidence="7 9" id="KW-1133">Transmembrane helix</keyword>
<accession>A0A1T4WM33</accession>
<evidence type="ECO:0000256" key="7">
    <source>
        <dbReference type="ARBA" id="ARBA00022989"/>
    </source>
</evidence>
<gene>
    <name evidence="9" type="primary">rnfA</name>
    <name evidence="10" type="ORF">SAMN02745130_01810</name>
</gene>
<keyword evidence="5 9" id="KW-1278">Translocase</keyword>
<dbReference type="RefSeq" id="WP_078922280.1">
    <property type="nucleotide sequence ID" value="NZ_FUYB01000007.1"/>
</dbReference>
<keyword evidence="4 9" id="KW-0812">Transmembrane</keyword>
<keyword evidence="11" id="KW-1185">Reference proteome</keyword>
<feature type="transmembrane region" description="Helical" evidence="9">
    <location>
        <begin position="134"/>
        <end position="154"/>
    </location>
</feature>
<evidence type="ECO:0000256" key="2">
    <source>
        <dbReference type="ARBA" id="ARBA00022448"/>
    </source>
</evidence>
<dbReference type="PIRSF" id="PIRSF006102">
    <property type="entry name" value="NQR_DE"/>
    <property type="match status" value="1"/>
</dbReference>
<sequence>MTDYLLIIVGTVWVNNLVLSQFLGLCPFMGVSRKLETAIGMGLATTFVLTLSSVSSYLVDTWLLAPLDLQYLRTLSFILVIAAIVGFTEMVVRKTSPILHNVLGIYLPLITTNCAVLGVALLNIQQQHGFIESALYGMGGALGFTLVMVMFASLRERLVVADIPSVFKGNAIGLITAGLMALSFMGFSGLVKH</sequence>
<feature type="transmembrane region" description="Helical" evidence="9">
    <location>
        <begin position="71"/>
        <end position="91"/>
    </location>
</feature>
<dbReference type="Proteomes" id="UP000190460">
    <property type="component" value="Unassembled WGS sequence"/>
</dbReference>
<evidence type="ECO:0000256" key="1">
    <source>
        <dbReference type="ARBA" id="ARBA00004127"/>
    </source>
</evidence>
<protein>
    <recommendedName>
        <fullName evidence="9">Ion-translocating oxidoreductase complex subunit A</fullName>
        <ecNumber evidence="9">7.-.-.-</ecNumber>
    </recommendedName>
    <alternativeName>
        <fullName evidence="9">Rnf electron transport complex subunit A</fullName>
    </alternativeName>
</protein>
<dbReference type="InterPro" id="IPR050133">
    <property type="entry name" value="NqrDE/RnfAE_oxidrdctase"/>
</dbReference>
<dbReference type="EMBL" id="FUYB01000007">
    <property type="protein sequence ID" value="SKA77938.1"/>
    <property type="molecule type" value="Genomic_DNA"/>
</dbReference>
<comment type="similarity">
    <text evidence="9">Belongs to the NqrDE/RnfAE family.</text>
</comment>
<dbReference type="HAMAP" id="MF_00459">
    <property type="entry name" value="RsxA_RnfA"/>
    <property type="match status" value="1"/>
</dbReference>
<dbReference type="GO" id="GO:0022900">
    <property type="term" value="P:electron transport chain"/>
    <property type="evidence" value="ECO:0007669"/>
    <property type="project" value="UniProtKB-UniRule"/>
</dbReference>
<dbReference type="OrthoDB" id="9803631at2"/>
<evidence type="ECO:0000313" key="11">
    <source>
        <dbReference type="Proteomes" id="UP000190460"/>
    </source>
</evidence>
<keyword evidence="6 9" id="KW-0249">Electron transport</keyword>
<dbReference type="GO" id="GO:0005886">
    <property type="term" value="C:plasma membrane"/>
    <property type="evidence" value="ECO:0007669"/>
    <property type="project" value="UniProtKB-SubCell"/>
</dbReference>
<comment type="function">
    <text evidence="9">Part of a membrane-bound complex that couples electron transfer with translocation of ions across the membrane.</text>
</comment>
<evidence type="ECO:0000313" key="10">
    <source>
        <dbReference type="EMBL" id="SKA77938.1"/>
    </source>
</evidence>
<feature type="transmembrane region" description="Helical" evidence="9">
    <location>
        <begin position="103"/>
        <end position="122"/>
    </location>
</feature>
<dbReference type="GO" id="GO:0012505">
    <property type="term" value="C:endomembrane system"/>
    <property type="evidence" value="ECO:0007669"/>
    <property type="project" value="UniProtKB-SubCell"/>
</dbReference>
<dbReference type="Pfam" id="PF02508">
    <property type="entry name" value="Rnf-Nqr"/>
    <property type="match status" value="1"/>
</dbReference>
<dbReference type="AlphaFoldDB" id="A0A1T4WM33"/>
<organism evidence="10 11">
    <name type="scientific">Thiothrix eikelboomii</name>
    <dbReference type="NCBI Taxonomy" id="92487"/>
    <lineage>
        <taxon>Bacteria</taxon>
        <taxon>Pseudomonadati</taxon>
        <taxon>Pseudomonadota</taxon>
        <taxon>Gammaproteobacteria</taxon>
        <taxon>Thiotrichales</taxon>
        <taxon>Thiotrichaceae</taxon>
        <taxon>Thiothrix</taxon>
    </lineage>
</organism>
<evidence type="ECO:0000256" key="4">
    <source>
        <dbReference type="ARBA" id="ARBA00022692"/>
    </source>
</evidence>
<keyword evidence="9" id="KW-1003">Cell membrane</keyword>
<comment type="subunit">
    <text evidence="9">The complex is composed of six subunits: RnfA, RnfB, RnfC, RnfD, RnfE and RnfG.</text>
</comment>
<name>A0A1T4WM33_9GAMM</name>
<keyword evidence="3 9" id="KW-0997">Cell inner membrane</keyword>
<dbReference type="PANTHER" id="PTHR30335">
    <property type="entry name" value="INTEGRAL MEMBRANE PROTEIN OF SOXR-REDUCING COMPLEX"/>
    <property type="match status" value="1"/>
</dbReference>
<dbReference type="NCBIfam" id="TIGR01943">
    <property type="entry name" value="rnfA"/>
    <property type="match status" value="1"/>
</dbReference>
<evidence type="ECO:0000256" key="8">
    <source>
        <dbReference type="ARBA" id="ARBA00023136"/>
    </source>
</evidence>